<gene>
    <name evidence="1" type="ORF">S03H2_11797</name>
</gene>
<organism evidence="1">
    <name type="scientific">marine sediment metagenome</name>
    <dbReference type="NCBI Taxonomy" id="412755"/>
    <lineage>
        <taxon>unclassified sequences</taxon>
        <taxon>metagenomes</taxon>
        <taxon>ecological metagenomes</taxon>
    </lineage>
</organism>
<reference evidence="1" key="1">
    <citation type="journal article" date="2014" name="Front. Microbiol.">
        <title>High frequency of phylogenetically diverse reductive dehalogenase-homologous genes in deep subseafloor sedimentary metagenomes.</title>
        <authorList>
            <person name="Kawai M."/>
            <person name="Futagami T."/>
            <person name="Toyoda A."/>
            <person name="Takaki Y."/>
            <person name="Nishi S."/>
            <person name="Hori S."/>
            <person name="Arai W."/>
            <person name="Tsubouchi T."/>
            <person name="Morono Y."/>
            <person name="Uchiyama I."/>
            <person name="Ito T."/>
            <person name="Fujiyama A."/>
            <person name="Inagaki F."/>
            <person name="Takami H."/>
        </authorList>
    </citation>
    <scope>NUCLEOTIDE SEQUENCE</scope>
    <source>
        <strain evidence="1">Expedition CK06-06</strain>
    </source>
</reference>
<evidence type="ECO:0000313" key="1">
    <source>
        <dbReference type="EMBL" id="GAH44144.1"/>
    </source>
</evidence>
<sequence>MPPKIVGCFNLANVPSNTSRKKEMHINIAAEIIKGSSKTNIRLKKIDKALKKPINKAITVI</sequence>
<dbReference type="AlphaFoldDB" id="X1GRB0"/>
<proteinExistence type="predicted"/>
<accession>X1GRB0</accession>
<comment type="caution">
    <text evidence="1">The sequence shown here is derived from an EMBL/GenBank/DDBJ whole genome shotgun (WGS) entry which is preliminary data.</text>
</comment>
<protein>
    <submittedName>
        <fullName evidence="1">Uncharacterized protein</fullName>
    </submittedName>
</protein>
<dbReference type="EMBL" id="BARU01006007">
    <property type="protein sequence ID" value="GAH44144.1"/>
    <property type="molecule type" value="Genomic_DNA"/>
</dbReference>
<name>X1GRB0_9ZZZZ</name>